<name>A0A6N1VAY5_9HYPH</name>
<dbReference type="Proteomes" id="UP000509367">
    <property type="component" value="Chromosome"/>
</dbReference>
<organism evidence="2 3">
    <name type="scientific">Oricola thermophila</name>
    <dbReference type="NCBI Taxonomy" id="2742145"/>
    <lineage>
        <taxon>Bacteria</taxon>
        <taxon>Pseudomonadati</taxon>
        <taxon>Pseudomonadota</taxon>
        <taxon>Alphaproteobacteria</taxon>
        <taxon>Hyphomicrobiales</taxon>
        <taxon>Ahrensiaceae</taxon>
        <taxon>Oricola</taxon>
    </lineage>
</organism>
<sequence length="87" mass="9152">MPLARDEDHWRSAGMRVFRICVVIFAILGMLAGLAVARSGTAVSLGGITVSGWQAIWIVAVLMTGAGALFGAVWLIIFKALAHASRG</sequence>
<gene>
    <name evidence="2" type="ORF">HTY61_06795</name>
</gene>
<evidence type="ECO:0000313" key="2">
    <source>
        <dbReference type="EMBL" id="QKV18181.1"/>
    </source>
</evidence>
<dbReference type="EMBL" id="CP054836">
    <property type="protein sequence ID" value="QKV18181.1"/>
    <property type="molecule type" value="Genomic_DNA"/>
</dbReference>
<evidence type="ECO:0000313" key="3">
    <source>
        <dbReference type="Proteomes" id="UP000509367"/>
    </source>
</evidence>
<keyword evidence="1" id="KW-0812">Transmembrane</keyword>
<protein>
    <submittedName>
        <fullName evidence="2">Uncharacterized protein</fullName>
    </submittedName>
</protein>
<keyword evidence="1" id="KW-1133">Transmembrane helix</keyword>
<keyword evidence="3" id="KW-1185">Reference proteome</keyword>
<proteinExistence type="predicted"/>
<dbReference type="KEGG" id="orm:HTY61_06795"/>
<dbReference type="RefSeq" id="WP_175276077.1">
    <property type="nucleotide sequence ID" value="NZ_CP054836.1"/>
</dbReference>
<dbReference type="AlphaFoldDB" id="A0A6N1VAY5"/>
<accession>A0A6N1VAY5</accession>
<feature type="transmembrane region" description="Helical" evidence="1">
    <location>
        <begin position="56"/>
        <end position="78"/>
    </location>
</feature>
<reference evidence="2 3" key="1">
    <citation type="submission" date="2020-06" db="EMBL/GenBank/DDBJ databases">
        <title>Oricola thermophila sp. nov. isolated from a tidal sediments.</title>
        <authorList>
            <person name="Kwon K.K."/>
            <person name="Yang S.-H."/>
            <person name="Park M.-J."/>
        </authorList>
    </citation>
    <scope>NUCLEOTIDE SEQUENCE [LARGE SCALE GENOMIC DNA]</scope>
    <source>
        <strain evidence="2 3">MEBiC13590</strain>
    </source>
</reference>
<feature type="transmembrane region" description="Helical" evidence="1">
    <location>
        <begin position="17"/>
        <end position="36"/>
    </location>
</feature>
<keyword evidence="1" id="KW-0472">Membrane</keyword>
<evidence type="ECO:0000256" key="1">
    <source>
        <dbReference type="SAM" id="Phobius"/>
    </source>
</evidence>